<reference evidence="3" key="1">
    <citation type="submission" date="2010-12" db="EMBL/GenBank/DDBJ databases">
        <title>Complete sequence of Desulfovibrio aespoeensis Aspo-2.</title>
        <authorList>
            <consortium name="US DOE Joint Genome Institute"/>
            <person name="Lucas S."/>
            <person name="Copeland A."/>
            <person name="Lapidus A."/>
            <person name="Cheng J.-F."/>
            <person name="Goodwin L."/>
            <person name="Pitluck S."/>
            <person name="Chertkov O."/>
            <person name="Misra M."/>
            <person name="Detter J.C."/>
            <person name="Han C."/>
            <person name="Tapia R."/>
            <person name="Land M."/>
            <person name="Hauser L."/>
            <person name="Kyrpides N."/>
            <person name="Ivanova N."/>
            <person name="Ovchinnikova G."/>
            <person name="Pedersen K."/>
            <person name="Jagevall S."/>
            <person name="Hazen T."/>
            <person name="Woyke T."/>
        </authorList>
    </citation>
    <scope>NUCLEOTIDE SEQUENCE [LARGE SCALE GENOMIC DNA]</scope>
    <source>
        <strain evidence="3">ATCC 700646 / DSM 10631 / Aspo-2</strain>
    </source>
</reference>
<feature type="region of interest" description="Disordered" evidence="1">
    <location>
        <begin position="107"/>
        <end position="136"/>
    </location>
</feature>
<name>E6VU98_PSEA9</name>
<sequence>MSYATETDIIARYGQDQLLVLADRDGDGLADAEVIAGGLADADAEIDAYLAKRYDLPLAEVPPVLTRLAVDIAVYRMCDTDAMATEGRRKRYEDAVSLLRRIGTGEIALGQQPEPQTSSGSASVVSAPRTFRRGIR</sequence>
<reference evidence="2 3" key="2">
    <citation type="journal article" date="2014" name="Genome Announc.">
        <title>Complete Genome Sequence of the Subsurface, Mesophilic Sulfate-Reducing Bacterium Desulfovibrio aespoeensis Aspo-2.</title>
        <authorList>
            <person name="Pedersen K."/>
            <person name="Bengtsson A."/>
            <person name="Edlund J."/>
            <person name="Rabe L."/>
            <person name="Hazen T."/>
            <person name="Chakraborty R."/>
            <person name="Goodwin L."/>
            <person name="Shapiro N."/>
        </authorList>
    </citation>
    <scope>NUCLEOTIDE SEQUENCE [LARGE SCALE GENOMIC DNA]</scope>
    <source>
        <strain evidence="3">ATCC 700646 / DSM 10631 / Aspo-2</strain>
    </source>
</reference>
<proteinExistence type="predicted"/>
<dbReference type="STRING" id="643562.Daes_2400"/>
<dbReference type="OrthoDB" id="9805172at2"/>
<evidence type="ECO:0008006" key="4">
    <source>
        <dbReference type="Google" id="ProtNLM"/>
    </source>
</evidence>
<dbReference type="AlphaFoldDB" id="E6VU98"/>
<dbReference type="HOGENOM" id="CLU_112375_1_1_7"/>
<protein>
    <recommendedName>
        <fullName evidence="4">Mu-like prophage protein gp36</fullName>
    </recommendedName>
</protein>
<organism evidence="2 3">
    <name type="scientific">Pseudodesulfovibrio aespoeensis (strain ATCC 700646 / DSM 10631 / Aspo-2)</name>
    <name type="common">Desulfovibrio aespoeensis</name>
    <dbReference type="NCBI Taxonomy" id="643562"/>
    <lineage>
        <taxon>Bacteria</taxon>
        <taxon>Pseudomonadati</taxon>
        <taxon>Thermodesulfobacteriota</taxon>
        <taxon>Desulfovibrionia</taxon>
        <taxon>Desulfovibrionales</taxon>
        <taxon>Desulfovibrionaceae</taxon>
    </lineage>
</organism>
<dbReference type="KEGG" id="das:Daes_2400"/>
<dbReference type="Pfam" id="PF07030">
    <property type="entry name" value="Phage_Mu_Gp36"/>
    <property type="match status" value="1"/>
</dbReference>
<dbReference type="InterPro" id="IPR009752">
    <property type="entry name" value="Phage_Mu_GpJ"/>
</dbReference>
<dbReference type="EMBL" id="CP002431">
    <property type="protein sequence ID" value="ADU63405.1"/>
    <property type="molecule type" value="Genomic_DNA"/>
</dbReference>
<keyword evidence="3" id="KW-1185">Reference proteome</keyword>
<accession>E6VU98</accession>
<evidence type="ECO:0000313" key="2">
    <source>
        <dbReference type="EMBL" id="ADU63405.1"/>
    </source>
</evidence>
<feature type="compositionally biased region" description="Polar residues" evidence="1">
    <location>
        <begin position="113"/>
        <end position="124"/>
    </location>
</feature>
<dbReference type="Proteomes" id="UP000002191">
    <property type="component" value="Chromosome"/>
</dbReference>
<evidence type="ECO:0000256" key="1">
    <source>
        <dbReference type="SAM" id="MobiDB-lite"/>
    </source>
</evidence>
<dbReference type="RefSeq" id="WP_013515317.1">
    <property type="nucleotide sequence ID" value="NC_014844.1"/>
</dbReference>
<gene>
    <name evidence="2" type="ordered locus">Daes_2400</name>
</gene>
<evidence type="ECO:0000313" key="3">
    <source>
        <dbReference type="Proteomes" id="UP000002191"/>
    </source>
</evidence>
<dbReference type="eggNOG" id="COG4387">
    <property type="taxonomic scope" value="Bacteria"/>
</dbReference>